<name>A0ABQ6A416_9PROT</name>
<evidence type="ECO:0000256" key="1">
    <source>
        <dbReference type="ARBA" id="ARBA00022801"/>
    </source>
</evidence>
<dbReference type="Proteomes" id="UP001156641">
    <property type="component" value="Unassembled WGS sequence"/>
</dbReference>
<gene>
    <name evidence="6" type="ORF">GCM10010909_10870</name>
</gene>
<dbReference type="InterPro" id="IPR014001">
    <property type="entry name" value="Helicase_ATP-bd"/>
</dbReference>
<evidence type="ECO:0000259" key="3">
    <source>
        <dbReference type="PROSITE" id="PS50966"/>
    </source>
</evidence>
<dbReference type="InterPro" id="IPR027417">
    <property type="entry name" value="P-loop_NTPase"/>
</dbReference>
<organism evidence="6 7">
    <name type="scientific">Acidocella aquatica</name>
    <dbReference type="NCBI Taxonomy" id="1922313"/>
    <lineage>
        <taxon>Bacteria</taxon>
        <taxon>Pseudomonadati</taxon>
        <taxon>Pseudomonadota</taxon>
        <taxon>Alphaproteobacteria</taxon>
        <taxon>Acetobacterales</taxon>
        <taxon>Acidocellaceae</taxon>
        <taxon>Acidocella</taxon>
    </lineage>
</organism>
<accession>A0ABQ6A416</accession>
<dbReference type="InterPro" id="IPR038718">
    <property type="entry name" value="SNF2-like_sf"/>
</dbReference>
<dbReference type="CDD" id="cd18793">
    <property type="entry name" value="SF2_C_SNF"/>
    <property type="match status" value="1"/>
</dbReference>
<dbReference type="PROSITE" id="PS51194">
    <property type="entry name" value="HELICASE_CTER"/>
    <property type="match status" value="1"/>
</dbReference>
<dbReference type="InterPro" id="IPR007527">
    <property type="entry name" value="Znf_SWIM"/>
</dbReference>
<feature type="domain" description="Helicase C-terminal" evidence="5">
    <location>
        <begin position="941"/>
        <end position="1089"/>
    </location>
</feature>
<dbReference type="Gene3D" id="3.40.50.10810">
    <property type="entry name" value="Tandem AAA-ATPase domain"/>
    <property type="match status" value="1"/>
</dbReference>
<keyword evidence="1" id="KW-0378">Hydrolase</keyword>
<comment type="caution">
    <text evidence="6">The sequence shown here is derived from an EMBL/GenBank/DDBJ whole genome shotgun (WGS) entry which is preliminary data.</text>
</comment>
<dbReference type="Pfam" id="PF00176">
    <property type="entry name" value="SNF2-rel_dom"/>
    <property type="match status" value="1"/>
</dbReference>
<dbReference type="PANTHER" id="PTHR10799">
    <property type="entry name" value="SNF2/RAD54 HELICASE FAMILY"/>
    <property type="match status" value="1"/>
</dbReference>
<sequence length="1104" mass="120124">MTFAFTDQDIAREFSKTTVERGRFYQAQGQVRDLAFQDGGEIITARVTGTAPRPYRVEIALSSPKSNRWPITRFETRCSCPVGIDCKHAAAVLFEVLTRRRSGGNATHQPGAGRVPSPDPLAGPVANWLDSVTALSASNALAGAGETLLYIFDQPSRPQDHPVTIAAQIVRPVKAGGYSKPRPVQLSTVAATTAPYASAEDRVIARLLTLDPWRLPSGGTLPAEPGMREIALQRLIATGRCHWHSKDSAPLAMGETRHGQIAWRLLSDGRQAPVIETGSPAEVAIPGAAAWYVDTDRLMLGRLELGLPEATAAALLRAPPVAASQAPALRAALAKALPGLALPLPAEDVAEEIIAAKPVPCLRLASAPLQLSYGAWRASPPIADTAELSFDYGGTVVAPRSAASEIRHVEGRRVLVWRRDERAERGAVQRLRKLGLVEEDAVGRDAQRLTLAMPRDEGWPSFVHRDVPALIAEGWQVEFASSFRHRVIDAGGEWQAKIDEGNGGWWFSLDLGIDVEGKRVALLPLLLQALSAAGGAAADVAAMAAQGVLYARLDDGTLLALPAERLTKLLAVLVELFDAGAISADGRLDLSLGAATALAELEDALKLRWLGGERLRRLAARLAGFTAMASVPVPEGFAALLRPYQQHGLDWLQFLREYELGGILADDMGLGKTVQTLAHILTEKRQGRLDRPCLVVCPTSLLPNWRAEAARFAPELKVISLHGTDRAGQFAQVATADLALTTYALLPRDEAALQRQHWHLVILDEAQAIKNPAARATLVACRLTARHRLCLTGTPVENHLGDIWSQFAFLMPGLLGEAKRFTRLFRTPIERKGDAARQAVLARRLKPFILRRTKAEVATELPDKTLMTLRIELGGEQRDLYETVRLAMHEKVRAAVAARGLARSHIVILDALLKLRQVCCDPRLVKLGAARRVVASAKLAHLKEMLPELVEEGRRILLFSQFTSMLDLIEAEVTTLGIPFVDLRGDTKDRATPVARFQRGEVPLFCLSLKAGGTGLNLTAADTVIHYDPWWNPAVEAQATDRAHRIGQDKPVFVYKLIAETTIEQRMLELQDRKAALANGLFDPEAKPGSFEAADLEFLFQPLA</sequence>
<keyword evidence="2" id="KW-0479">Metal-binding</keyword>
<dbReference type="RefSeq" id="WP_284257095.1">
    <property type="nucleotide sequence ID" value="NZ_BSOS01000022.1"/>
</dbReference>
<dbReference type="EMBL" id="BSOS01000022">
    <property type="protein sequence ID" value="GLR66407.1"/>
    <property type="molecule type" value="Genomic_DNA"/>
</dbReference>
<dbReference type="Pfam" id="PF00271">
    <property type="entry name" value="Helicase_C"/>
    <property type="match status" value="1"/>
</dbReference>
<keyword evidence="7" id="KW-1185">Reference proteome</keyword>
<keyword evidence="2" id="KW-0863">Zinc-finger</keyword>
<dbReference type="InterPro" id="IPR049730">
    <property type="entry name" value="SNF2/RAD54-like_C"/>
</dbReference>
<feature type="domain" description="SWIM-type" evidence="3">
    <location>
        <begin position="55"/>
        <end position="97"/>
    </location>
</feature>
<dbReference type="PROSITE" id="PS51192">
    <property type="entry name" value="HELICASE_ATP_BIND_1"/>
    <property type="match status" value="1"/>
</dbReference>
<dbReference type="PROSITE" id="PS50966">
    <property type="entry name" value="ZF_SWIM"/>
    <property type="match status" value="1"/>
</dbReference>
<dbReference type="SMART" id="SM00490">
    <property type="entry name" value="HELICc"/>
    <property type="match status" value="1"/>
</dbReference>
<dbReference type="CDD" id="cd18012">
    <property type="entry name" value="DEXQc_arch_SWI2_SNF2"/>
    <property type="match status" value="1"/>
</dbReference>
<evidence type="ECO:0008006" key="8">
    <source>
        <dbReference type="Google" id="ProtNLM"/>
    </source>
</evidence>
<reference evidence="7" key="1">
    <citation type="journal article" date="2019" name="Int. J. Syst. Evol. Microbiol.">
        <title>The Global Catalogue of Microorganisms (GCM) 10K type strain sequencing project: providing services to taxonomists for standard genome sequencing and annotation.</title>
        <authorList>
            <consortium name="The Broad Institute Genomics Platform"/>
            <consortium name="The Broad Institute Genome Sequencing Center for Infectious Disease"/>
            <person name="Wu L."/>
            <person name="Ma J."/>
        </authorList>
    </citation>
    <scope>NUCLEOTIDE SEQUENCE [LARGE SCALE GENOMIC DNA]</scope>
    <source>
        <strain evidence="7">NBRC 112502</strain>
    </source>
</reference>
<evidence type="ECO:0000313" key="6">
    <source>
        <dbReference type="EMBL" id="GLR66407.1"/>
    </source>
</evidence>
<proteinExistence type="predicted"/>
<dbReference type="SMART" id="SM00487">
    <property type="entry name" value="DEXDc"/>
    <property type="match status" value="1"/>
</dbReference>
<evidence type="ECO:0000259" key="5">
    <source>
        <dbReference type="PROSITE" id="PS51194"/>
    </source>
</evidence>
<dbReference type="InterPro" id="IPR000330">
    <property type="entry name" value="SNF2_N"/>
</dbReference>
<dbReference type="SUPFAM" id="SSF52540">
    <property type="entry name" value="P-loop containing nucleoside triphosphate hydrolases"/>
    <property type="match status" value="2"/>
</dbReference>
<dbReference type="Pfam" id="PF04434">
    <property type="entry name" value="SWIM"/>
    <property type="match status" value="1"/>
</dbReference>
<evidence type="ECO:0000256" key="2">
    <source>
        <dbReference type="PROSITE-ProRule" id="PRU00325"/>
    </source>
</evidence>
<protein>
    <recommendedName>
        <fullName evidence="8">Helicase SNF2</fullName>
    </recommendedName>
</protein>
<feature type="domain" description="Helicase ATP-binding" evidence="4">
    <location>
        <begin position="653"/>
        <end position="813"/>
    </location>
</feature>
<evidence type="ECO:0000313" key="7">
    <source>
        <dbReference type="Proteomes" id="UP001156641"/>
    </source>
</evidence>
<keyword evidence="2" id="KW-0862">Zinc</keyword>
<evidence type="ECO:0000259" key="4">
    <source>
        <dbReference type="PROSITE" id="PS51192"/>
    </source>
</evidence>
<dbReference type="InterPro" id="IPR001650">
    <property type="entry name" value="Helicase_C-like"/>
</dbReference>
<dbReference type="Gene3D" id="3.40.50.300">
    <property type="entry name" value="P-loop containing nucleotide triphosphate hydrolases"/>
    <property type="match status" value="1"/>
</dbReference>